<evidence type="ECO:0000313" key="2">
    <source>
        <dbReference type="Proteomes" id="UP000241447"/>
    </source>
</evidence>
<evidence type="ECO:0000313" key="1">
    <source>
        <dbReference type="EMBL" id="AVW93284.1"/>
    </source>
</evidence>
<protein>
    <submittedName>
        <fullName evidence="1">Uncharacterized protein</fullName>
    </submittedName>
</protein>
<gene>
    <name evidence="1" type="ORF">DA792_21230</name>
</gene>
<organism evidence="1 2">
    <name type="scientific">Celeribacter baekdonensis</name>
    <dbReference type="NCBI Taxonomy" id="875171"/>
    <lineage>
        <taxon>Bacteria</taxon>
        <taxon>Pseudomonadati</taxon>
        <taxon>Pseudomonadota</taxon>
        <taxon>Alphaproteobacteria</taxon>
        <taxon>Rhodobacterales</taxon>
        <taxon>Roseobacteraceae</taxon>
        <taxon>Celeribacter</taxon>
    </lineage>
</organism>
<name>A0A2R4M7Y0_9RHOB</name>
<dbReference type="EMBL" id="CP028475">
    <property type="protein sequence ID" value="AVW93284.1"/>
    <property type="molecule type" value="Genomic_DNA"/>
</dbReference>
<sequence length="76" mass="8580">MIEAFRKMREVQELRQLLVAAATLPLSDAVDDRRHDILDQLADAAGDLDRLEEVDPRAIRAWLRGLAELISPVTET</sequence>
<dbReference type="OrthoDB" id="154708at2"/>
<reference evidence="1 2" key="1">
    <citation type="submission" date="2018-03" db="EMBL/GenBank/DDBJ databases">
        <title>The Complete Genome of Celeribacter baekdonensis strain LH4, a Thiosulfate-Oxidizing Alphaproteobacterium Isolated from Gulf of Mexico Continental Slope Sediments.</title>
        <authorList>
            <person name="Flood B.E."/>
            <person name="Bailey J.V."/>
            <person name="Leprich D."/>
        </authorList>
    </citation>
    <scope>NUCLEOTIDE SEQUENCE [LARGE SCALE GENOMIC DNA]</scope>
    <source>
        <strain evidence="1 2">LH4</strain>
    </source>
</reference>
<accession>A0A2R4M7Y0</accession>
<dbReference type="KEGG" id="cbak:DA792_21230"/>
<dbReference type="RefSeq" id="WP_107722533.1">
    <property type="nucleotide sequence ID" value="NZ_CP028475.1"/>
</dbReference>
<dbReference type="Proteomes" id="UP000241447">
    <property type="component" value="Chromosome"/>
</dbReference>
<dbReference type="AlphaFoldDB" id="A0A2R4M7Y0"/>
<proteinExistence type="predicted"/>